<sequence length="122" mass="13549">MQLSDSEDLLCSAPAGPPDLEKDDGNHDPRAVDQWLERNSQYIDSRKHIPGKHIENASHPPHDVFVRKAKMLKKPRFRLGELLELHGEGSRSGKAPGDETSAAERADGYEPPVQESTQNSDI</sequence>
<accession>A0A9X9LVE3</accession>
<feature type="region of interest" description="Disordered" evidence="1">
    <location>
        <begin position="1"/>
        <end position="30"/>
    </location>
</feature>
<dbReference type="Proteomes" id="UP000269945">
    <property type="component" value="Unassembled WGS sequence"/>
</dbReference>
<protein>
    <submittedName>
        <fullName evidence="2">Uncharacterized protein</fullName>
    </submittedName>
</protein>
<organism evidence="2 3">
    <name type="scientific">Gulo gulo</name>
    <name type="common">Wolverine</name>
    <name type="synonym">Gluton</name>
    <dbReference type="NCBI Taxonomy" id="48420"/>
    <lineage>
        <taxon>Eukaryota</taxon>
        <taxon>Metazoa</taxon>
        <taxon>Chordata</taxon>
        <taxon>Craniata</taxon>
        <taxon>Vertebrata</taxon>
        <taxon>Euteleostomi</taxon>
        <taxon>Mammalia</taxon>
        <taxon>Eutheria</taxon>
        <taxon>Laurasiatheria</taxon>
        <taxon>Carnivora</taxon>
        <taxon>Caniformia</taxon>
        <taxon>Musteloidea</taxon>
        <taxon>Mustelidae</taxon>
        <taxon>Guloninae</taxon>
        <taxon>Gulo</taxon>
    </lineage>
</organism>
<gene>
    <name evidence="2" type="ORF">BN2614_LOCUS1</name>
</gene>
<feature type="region of interest" description="Disordered" evidence="1">
    <location>
        <begin position="85"/>
        <end position="122"/>
    </location>
</feature>
<dbReference type="EMBL" id="CYRY02021226">
    <property type="protein sequence ID" value="VCW97280.1"/>
    <property type="molecule type" value="Genomic_DNA"/>
</dbReference>
<dbReference type="AlphaFoldDB" id="A0A9X9LVE3"/>
<proteinExistence type="predicted"/>
<keyword evidence="3" id="KW-1185">Reference proteome</keyword>
<name>A0A9X9LVE3_GULGU</name>
<comment type="caution">
    <text evidence="2">The sequence shown here is derived from an EMBL/GenBank/DDBJ whole genome shotgun (WGS) entry which is preliminary data.</text>
</comment>
<evidence type="ECO:0000256" key="1">
    <source>
        <dbReference type="SAM" id="MobiDB-lite"/>
    </source>
</evidence>
<evidence type="ECO:0000313" key="2">
    <source>
        <dbReference type="EMBL" id="VCW97280.1"/>
    </source>
</evidence>
<feature type="compositionally biased region" description="Basic and acidic residues" evidence="1">
    <location>
        <begin position="19"/>
        <end position="30"/>
    </location>
</feature>
<evidence type="ECO:0000313" key="3">
    <source>
        <dbReference type="Proteomes" id="UP000269945"/>
    </source>
</evidence>
<reference evidence="2 3" key="1">
    <citation type="submission" date="2018-10" db="EMBL/GenBank/DDBJ databases">
        <authorList>
            <person name="Ekblom R."/>
            <person name="Jareborg N."/>
        </authorList>
    </citation>
    <scope>NUCLEOTIDE SEQUENCE [LARGE SCALE GENOMIC DNA]</scope>
    <source>
        <tissue evidence="2">Muscle</tissue>
    </source>
</reference>